<organism evidence="1 2">
    <name type="scientific">Chlorogloeopsis fritschii PCC 6912</name>
    <dbReference type="NCBI Taxonomy" id="211165"/>
    <lineage>
        <taxon>Bacteria</taxon>
        <taxon>Bacillati</taxon>
        <taxon>Cyanobacteriota</taxon>
        <taxon>Cyanophyceae</taxon>
        <taxon>Nostocales</taxon>
        <taxon>Chlorogloeopsidaceae</taxon>
        <taxon>Chlorogloeopsis</taxon>
    </lineage>
</organism>
<proteinExistence type="predicted"/>
<comment type="caution">
    <text evidence="1">The sequence shown here is derived from an EMBL/GenBank/DDBJ whole genome shotgun (WGS) entry which is preliminary data.</text>
</comment>
<sequence>MIPTVGLHAGVAGTVGWAASKIEEIKLVSPQKNIDIDHKDYRIASDTETLKFLFYAG</sequence>
<gene>
    <name evidence="1" type="ORF">PCC6912_22830</name>
</gene>
<evidence type="ECO:0000313" key="2">
    <source>
        <dbReference type="Proteomes" id="UP000268857"/>
    </source>
</evidence>
<protein>
    <submittedName>
        <fullName evidence="1">Uncharacterized protein</fullName>
    </submittedName>
</protein>
<evidence type="ECO:0000313" key="1">
    <source>
        <dbReference type="EMBL" id="RUR83450.1"/>
    </source>
</evidence>
<accession>A0A3S0ZYU7</accession>
<keyword evidence="2" id="KW-1185">Reference proteome</keyword>
<reference evidence="1 2" key="1">
    <citation type="journal article" date="2019" name="Genome Biol. Evol.">
        <title>Day and night: Metabolic profiles and evolutionary relationships of six axenic non-marine cyanobacteria.</title>
        <authorList>
            <person name="Will S.E."/>
            <person name="Henke P."/>
            <person name="Boedeker C."/>
            <person name="Huang S."/>
            <person name="Brinkmann H."/>
            <person name="Rohde M."/>
            <person name="Jarek M."/>
            <person name="Friedl T."/>
            <person name="Seufert S."/>
            <person name="Schumacher M."/>
            <person name="Overmann J."/>
            <person name="Neumann-Schaal M."/>
            <person name="Petersen J."/>
        </authorList>
    </citation>
    <scope>NUCLEOTIDE SEQUENCE [LARGE SCALE GENOMIC DNA]</scope>
    <source>
        <strain evidence="1 2">PCC 6912</strain>
    </source>
</reference>
<dbReference type="Proteomes" id="UP000268857">
    <property type="component" value="Unassembled WGS sequence"/>
</dbReference>
<dbReference type="EMBL" id="RSCJ01000007">
    <property type="protein sequence ID" value="RUR83450.1"/>
    <property type="molecule type" value="Genomic_DNA"/>
</dbReference>
<dbReference type="RefSeq" id="WP_016874614.1">
    <property type="nucleotide sequence ID" value="NZ_CP170746.1"/>
</dbReference>
<name>A0A3S0ZYU7_CHLFR</name>
<dbReference type="AlphaFoldDB" id="A0A3S0ZYU7"/>